<evidence type="ECO:0000313" key="1">
    <source>
        <dbReference type="EMBL" id="VDN08744.1"/>
    </source>
</evidence>
<dbReference type="EMBL" id="UYRU01045708">
    <property type="protein sequence ID" value="VDN08744.1"/>
    <property type="molecule type" value="Genomic_DNA"/>
</dbReference>
<evidence type="ECO:0000313" key="2">
    <source>
        <dbReference type="Proteomes" id="UP000281553"/>
    </source>
</evidence>
<sequence length="67" mass="7335">MNDGFIAENSARVDHWPENFEHLPTFDKQPITPSLCSAAVCPPSPAICSVVRPPFRGQHCRCNAEAA</sequence>
<dbReference type="Proteomes" id="UP000281553">
    <property type="component" value="Unassembled WGS sequence"/>
</dbReference>
<reference evidence="1 2" key="1">
    <citation type="submission" date="2018-11" db="EMBL/GenBank/DDBJ databases">
        <authorList>
            <consortium name="Pathogen Informatics"/>
        </authorList>
    </citation>
    <scope>NUCLEOTIDE SEQUENCE [LARGE SCALE GENOMIC DNA]</scope>
</reference>
<protein>
    <submittedName>
        <fullName evidence="1">Uncharacterized protein</fullName>
    </submittedName>
</protein>
<dbReference type="AlphaFoldDB" id="A0A3P7KVY8"/>
<organism evidence="1 2">
    <name type="scientific">Dibothriocephalus latus</name>
    <name type="common">Fish tapeworm</name>
    <name type="synonym">Diphyllobothrium latum</name>
    <dbReference type="NCBI Taxonomy" id="60516"/>
    <lineage>
        <taxon>Eukaryota</taxon>
        <taxon>Metazoa</taxon>
        <taxon>Spiralia</taxon>
        <taxon>Lophotrochozoa</taxon>
        <taxon>Platyhelminthes</taxon>
        <taxon>Cestoda</taxon>
        <taxon>Eucestoda</taxon>
        <taxon>Diphyllobothriidea</taxon>
        <taxon>Diphyllobothriidae</taxon>
        <taxon>Dibothriocephalus</taxon>
    </lineage>
</organism>
<name>A0A3P7KVY8_DIBLA</name>
<proteinExistence type="predicted"/>
<gene>
    <name evidence="1" type="ORF">DILT_LOCUS4575</name>
</gene>
<accession>A0A3P7KVY8</accession>
<keyword evidence="2" id="KW-1185">Reference proteome</keyword>